<dbReference type="InterPro" id="IPR008480">
    <property type="entry name" value="DUF761_pln"/>
</dbReference>
<dbReference type="PANTHER" id="PTHR33450">
    <property type="entry name" value="EMB|CAB67623.1-RELATED"/>
    <property type="match status" value="1"/>
</dbReference>
<comment type="caution">
    <text evidence="2">The sequence shown here is derived from an EMBL/GenBank/DDBJ whole genome shotgun (WGS) entry which is preliminary data.</text>
</comment>
<feature type="compositionally biased region" description="Low complexity" evidence="1">
    <location>
        <begin position="15"/>
        <end position="28"/>
    </location>
</feature>
<evidence type="ECO:0000313" key="3">
    <source>
        <dbReference type="Proteomes" id="UP001154282"/>
    </source>
</evidence>
<organism evidence="2 3">
    <name type="scientific">Linum tenue</name>
    <dbReference type="NCBI Taxonomy" id="586396"/>
    <lineage>
        <taxon>Eukaryota</taxon>
        <taxon>Viridiplantae</taxon>
        <taxon>Streptophyta</taxon>
        <taxon>Embryophyta</taxon>
        <taxon>Tracheophyta</taxon>
        <taxon>Spermatophyta</taxon>
        <taxon>Magnoliopsida</taxon>
        <taxon>eudicotyledons</taxon>
        <taxon>Gunneridae</taxon>
        <taxon>Pentapetalae</taxon>
        <taxon>rosids</taxon>
        <taxon>fabids</taxon>
        <taxon>Malpighiales</taxon>
        <taxon>Linaceae</taxon>
        <taxon>Linum</taxon>
    </lineage>
</organism>
<evidence type="ECO:0000256" key="1">
    <source>
        <dbReference type="SAM" id="MobiDB-lite"/>
    </source>
</evidence>
<sequence>MAYLKTLQPSHQNFSTNNPSPPSSTTTTSLATMKSIKALIHSLIVAHICRAFRALRRAKSILLQALRDHKHDLHHFPYLLTGSHNNSKQKKVFFGSFRLHYNWGSTSSSHVLPVPESVLRGCHGTTGADQSSESTLAGYLLWLEEKDRHLSNNKACGGGGKDGGDDDVAAGGGGGGVVNEIDMLAEMFIADCHEKFQLEKQESLRRFHEMLARSM</sequence>
<dbReference type="PANTHER" id="PTHR33450:SF4">
    <property type="entry name" value="OS04G0665666 PROTEIN"/>
    <property type="match status" value="1"/>
</dbReference>
<dbReference type="EMBL" id="CAMGYJ010000004">
    <property type="protein sequence ID" value="CAI0406696.1"/>
    <property type="molecule type" value="Genomic_DNA"/>
</dbReference>
<reference evidence="2" key="1">
    <citation type="submission" date="2022-08" db="EMBL/GenBank/DDBJ databases">
        <authorList>
            <person name="Gutierrez-Valencia J."/>
        </authorList>
    </citation>
    <scope>NUCLEOTIDE SEQUENCE</scope>
</reference>
<name>A0AAV0JA90_9ROSI</name>
<accession>A0AAV0JA90</accession>
<gene>
    <name evidence="2" type="ORF">LITE_LOCUS13316</name>
</gene>
<dbReference type="AlphaFoldDB" id="A0AAV0JA90"/>
<keyword evidence="3" id="KW-1185">Reference proteome</keyword>
<dbReference type="Proteomes" id="UP001154282">
    <property type="component" value="Unassembled WGS sequence"/>
</dbReference>
<evidence type="ECO:0000313" key="2">
    <source>
        <dbReference type="EMBL" id="CAI0406696.1"/>
    </source>
</evidence>
<proteinExistence type="predicted"/>
<dbReference type="Pfam" id="PF05553">
    <property type="entry name" value="DUF761"/>
    <property type="match status" value="1"/>
</dbReference>
<feature type="region of interest" description="Disordered" evidence="1">
    <location>
        <begin position="1"/>
        <end position="28"/>
    </location>
</feature>
<protein>
    <submittedName>
        <fullName evidence="2">Uncharacterized protein</fullName>
    </submittedName>
</protein>